<keyword evidence="2" id="KW-1185">Reference proteome</keyword>
<accession>A0A5B6VNM5</accession>
<dbReference type="OrthoDB" id="128382at2759"/>
<dbReference type="Proteomes" id="UP000325315">
    <property type="component" value="Unassembled WGS sequence"/>
</dbReference>
<dbReference type="AlphaFoldDB" id="A0A5B6VNM5"/>
<gene>
    <name evidence="1" type="ORF">EPI10_016336</name>
</gene>
<protein>
    <submittedName>
        <fullName evidence="1">Callose synthase 3-like</fullName>
    </submittedName>
</protein>
<evidence type="ECO:0000313" key="1">
    <source>
        <dbReference type="EMBL" id="KAA3470647.1"/>
    </source>
</evidence>
<comment type="caution">
    <text evidence="1">The sequence shown here is derived from an EMBL/GenBank/DDBJ whole genome shotgun (WGS) entry which is preliminary data.</text>
</comment>
<sequence length="151" mass="16718">MGVHNSFLRGDIDEELTPCCWFAKLLMVLKGYGFLQSYFDYSLFTYTKVIVSSEGSRSVTTHFSVMSKTMVSRSQNLTNGLGALHGVLKYFLGIEVACSPQGSFLCQRKYALDIISKAGLLGAKPTSSPIEQNHKLLHALGELIVDPESYR</sequence>
<name>A0A5B6VNM5_9ROSI</name>
<evidence type="ECO:0000313" key="2">
    <source>
        <dbReference type="Proteomes" id="UP000325315"/>
    </source>
</evidence>
<organism evidence="1 2">
    <name type="scientific">Gossypium australe</name>
    <dbReference type="NCBI Taxonomy" id="47621"/>
    <lineage>
        <taxon>Eukaryota</taxon>
        <taxon>Viridiplantae</taxon>
        <taxon>Streptophyta</taxon>
        <taxon>Embryophyta</taxon>
        <taxon>Tracheophyta</taxon>
        <taxon>Spermatophyta</taxon>
        <taxon>Magnoliopsida</taxon>
        <taxon>eudicotyledons</taxon>
        <taxon>Gunneridae</taxon>
        <taxon>Pentapetalae</taxon>
        <taxon>rosids</taxon>
        <taxon>malvids</taxon>
        <taxon>Malvales</taxon>
        <taxon>Malvaceae</taxon>
        <taxon>Malvoideae</taxon>
        <taxon>Gossypium</taxon>
    </lineage>
</organism>
<proteinExistence type="predicted"/>
<reference evidence="2" key="1">
    <citation type="journal article" date="2019" name="Plant Biotechnol. J.">
        <title>Genome sequencing of the Australian wild diploid species Gossypium australe highlights disease resistance and delayed gland morphogenesis.</title>
        <authorList>
            <person name="Cai Y."/>
            <person name="Cai X."/>
            <person name="Wang Q."/>
            <person name="Wang P."/>
            <person name="Zhang Y."/>
            <person name="Cai C."/>
            <person name="Xu Y."/>
            <person name="Wang K."/>
            <person name="Zhou Z."/>
            <person name="Wang C."/>
            <person name="Geng S."/>
            <person name="Li B."/>
            <person name="Dong Q."/>
            <person name="Hou Y."/>
            <person name="Wang H."/>
            <person name="Ai P."/>
            <person name="Liu Z."/>
            <person name="Yi F."/>
            <person name="Sun M."/>
            <person name="An G."/>
            <person name="Cheng J."/>
            <person name="Zhang Y."/>
            <person name="Shi Q."/>
            <person name="Xie Y."/>
            <person name="Shi X."/>
            <person name="Chang Y."/>
            <person name="Huang F."/>
            <person name="Chen Y."/>
            <person name="Hong S."/>
            <person name="Mi L."/>
            <person name="Sun Q."/>
            <person name="Zhang L."/>
            <person name="Zhou B."/>
            <person name="Peng R."/>
            <person name="Zhang X."/>
            <person name="Liu F."/>
        </authorList>
    </citation>
    <scope>NUCLEOTIDE SEQUENCE [LARGE SCALE GENOMIC DNA]</scope>
    <source>
        <strain evidence="2">cv. PA1801</strain>
    </source>
</reference>
<dbReference type="EMBL" id="SMMG02000006">
    <property type="protein sequence ID" value="KAA3470647.1"/>
    <property type="molecule type" value="Genomic_DNA"/>
</dbReference>